<reference evidence="3 4" key="1">
    <citation type="submission" date="2016-03" db="EMBL/GenBank/DDBJ databases">
        <title>Comparative genomics of Pseudogymnoascus destructans, the fungus causing white-nose syndrome of bats.</title>
        <authorList>
            <person name="Palmer J.M."/>
            <person name="Drees K.P."/>
            <person name="Foster J.T."/>
            <person name="Lindner D.L."/>
        </authorList>
    </citation>
    <scope>NUCLEOTIDE SEQUENCE [LARGE SCALE GENOMIC DNA]</scope>
    <source>
        <strain evidence="3 4">UAMH 10579</strain>
    </source>
</reference>
<keyword evidence="4" id="KW-1185">Reference proteome</keyword>
<dbReference type="PANTHER" id="PTHR37542:SF3">
    <property type="entry name" value="PRION-INHIBITION AND PROPAGATION HELO DOMAIN-CONTAINING PROTEIN"/>
    <property type="match status" value="1"/>
</dbReference>
<dbReference type="OrthoDB" id="1911848at2759"/>
<evidence type="ECO:0000313" key="4">
    <source>
        <dbReference type="Proteomes" id="UP000091956"/>
    </source>
</evidence>
<proteinExistence type="predicted"/>
<dbReference type="GO" id="GO:0005524">
    <property type="term" value="F:ATP binding"/>
    <property type="evidence" value="ECO:0007669"/>
    <property type="project" value="InterPro"/>
</dbReference>
<evidence type="ECO:0000313" key="3">
    <source>
        <dbReference type="EMBL" id="OBT96874.1"/>
    </source>
</evidence>
<keyword evidence="1" id="KW-0812">Transmembrane</keyword>
<evidence type="ECO:0000259" key="2">
    <source>
        <dbReference type="PROSITE" id="PS50011"/>
    </source>
</evidence>
<gene>
    <name evidence="3" type="ORF">VE01_05528</name>
</gene>
<sequence>MGKSPTTDSRLKIKTGLKGIYIMEVFTTVITSGGLILRFLDACSAYSDEAKSLKTRFDWDIRVLQVLSDYFAQRGAVKASQQLAPEDAALLEQTAIYLDGFVGKVQKTLWKIERKGWLHDSIRHAAWIARRSDLKEMEKEMFEWTRRFDVRLLGLPKELRNIIPAASAGDEARLPAVVRSNNRLKEFLYLASNAKQTRVRDMLLEDSVELASLVTRRGDVSLQPLQYGTEQIIFASRRVPPGRIPGTPNFHSMAYEMGELAAALNCLDPAADIRLLKVEFYFYHADSNQFLFAQKPPYPTMSMMTLEAMISGDPFPEVDSPLDDRLKLAHKIAEAVFFLHTAGFLHKNITSSSVVALRRSTLPHGEVMPDFDDTYLMGFDLIRGSEALTTKEGAIKENTEVRSVWDFDVFQHPERLQGKSSPRYIRTYDIYSLGVVLLEVGFWEPLREIARDITLADPSGWANELSETVPLLGARTGERYQDLVAWCLNLKGDHIVTDAEFLQEVLDPLEEIVNALSHEPRLDARK</sequence>
<feature type="domain" description="Protein kinase" evidence="2">
    <location>
        <begin position="219"/>
        <end position="510"/>
    </location>
</feature>
<dbReference type="AlphaFoldDB" id="A0A1B8GM14"/>
<dbReference type="STRING" id="342668.A0A1B8GM14"/>
<dbReference type="GeneID" id="28838914"/>
<dbReference type="SUPFAM" id="SSF56112">
    <property type="entry name" value="Protein kinase-like (PK-like)"/>
    <property type="match status" value="1"/>
</dbReference>
<feature type="transmembrane region" description="Helical" evidence="1">
    <location>
        <begin position="20"/>
        <end position="40"/>
    </location>
</feature>
<dbReference type="RefSeq" id="XP_018130607.1">
    <property type="nucleotide sequence ID" value="XM_018274991.2"/>
</dbReference>
<dbReference type="Gene3D" id="1.10.510.10">
    <property type="entry name" value="Transferase(Phosphotransferase) domain 1"/>
    <property type="match status" value="1"/>
</dbReference>
<dbReference type="EMBL" id="KV460225">
    <property type="protein sequence ID" value="OBT96874.1"/>
    <property type="molecule type" value="Genomic_DNA"/>
</dbReference>
<evidence type="ECO:0000256" key="1">
    <source>
        <dbReference type="SAM" id="Phobius"/>
    </source>
</evidence>
<protein>
    <recommendedName>
        <fullName evidence="2">Protein kinase domain-containing protein</fullName>
    </recommendedName>
</protein>
<dbReference type="PANTHER" id="PTHR37542">
    <property type="entry name" value="HELO DOMAIN-CONTAINING PROTEIN-RELATED"/>
    <property type="match status" value="1"/>
</dbReference>
<organism evidence="3 4">
    <name type="scientific">Pseudogymnoascus verrucosus</name>
    <dbReference type="NCBI Taxonomy" id="342668"/>
    <lineage>
        <taxon>Eukaryota</taxon>
        <taxon>Fungi</taxon>
        <taxon>Dikarya</taxon>
        <taxon>Ascomycota</taxon>
        <taxon>Pezizomycotina</taxon>
        <taxon>Leotiomycetes</taxon>
        <taxon>Thelebolales</taxon>
        <taxon>Thelebolaceae</taxon>
        <taxon>Pseudogymnoascus</taxon>
    </lineage>
</organism>
<dbReference type="InterPro" id="IPR011009">
    <property type="entry name" value="Kinase-like_dom_sf"/>
</dbReference>
<dbReference type="Proteomes" id="UP000091956">
    <property type="component" value="Unassembled WGS sequence"/>
</dbReference>
<reference evidence="4" key="2">
    <citation type="journal article" date="2018" name="Nat. Commun.">
        <title>Extreme sensitivity to ultraviolet light in the fungal pathogen causing white-nose syndrome of bats.</title>
        <authorList>
            <person name="Palmer J.M."/>
            <person name="Drees K.P."/>
            <person name="Foster J.T."/>
            <person name="Lindner D.L."/>
        </authorList>
    </citation>
    <scope>NUCLEOTIDE SEQUENCE [LARGE SCALE GENOMIC DNA]</scope>
    <source>
        <strain evidence="4">UAMH 10579</strain>
    </source>
</reference>
<dbReference type="GO" id="GO:0004672">
    <property type="term" value="F:protein kinase activity"/>
    <property type="evidence" value="ECO:0007669"/>
    <property type="project" value="InterPro"/>
</dbReference>
<dbReference type="InterPro" id="IPR000719">
    <property type="entry name" value="Prot_kinase_dom"/>
</dbReference>
<keyword evidence="1" id="KW-1133">Transmembrane helix</keyword>
<dbReference type="PROSITE" id="PS50011">
    <property type="entry name" value="PROTEIN_KINASE_DOM"/>
    <property type="match status" value="1"/>
</dbReference>
<keyword evidence="1" id="KW-0472">Membrane</keyword>
<accession>A0A1B8GM14</accession>
<name>A0A1B8GM14_9PEZI</name>